<name>A0A915JP97_ROMCU</name>
<evidence type="ECO:0000256" key="1">
    <source>
        <dbReference type="SAM" id="MobiDB-lite"/>
    </source>
</evidence>
<dbReference type="WBParaSite" id="nRc.2.0.1.t27912-RA">
    <property type="protein sequence ID" value="nRc.2.0.1.t27912-RA"/>
    <property type="gene ID" value="nRc.2.0.1.g27912"/>
</dbReference>
<sequence length="103" mass="11819">TRHFFYVFKSLPPNDKKTANQKKFPQSTTISEFLEFSSNSGEYQRLRAKMMVSEVKPQKSRALADGIFGDKSWKNKAKKGAQESRDLADAVKNGEMEDQSRRL</sequence>
<proteinExistence type="predicted"/>
<evidence type="ECO:0000313" key="2">
    <source>
        <dbReference type="Proteomes" id="UP000887565"/>
    </source>
</evidence>
<reference evidence="3" key="1">
    <citation type="submission" date="2022-11" db="UniProtKB">
        <authorList>
            <consortium name="WormBaseParasite"/>
        </authorList>
    </citation>
    <scope>IDENTIFICATION</scope>
</reference>
<protein>
    <submittedName>
        <fullName evidence="3">Uncharacterized protein</fullName>
    </submittedName>
</protein>
<feature type="compositionally biased region" description="Basic and acidic residues" evidence="1">
    <location>
        <begin position="80"/>
        <end position="103"/>
    </location>
</feature>
<accession>A0A915JP97</accession>
<dbReference type="AlphaFoldDB" id="A0A915JP97"/>
<evidence type="ECO:0000313" key="3">
    <source>
        <dbReference type="WBParaSite" id="nRc.2.0.1.t27912-RA"/>
    </source>
</evidence>
<dbReference type="Proteomes" id="UP000887565">
    <property type="component" value="Unplaced"/>
</dbReference>
<organism evidence="2 3">
    <name type="scientific">Romanomermis culicivorax</name>
    <name type="common">Nematode worm</name>
    <dbReference type="NCBI Taxonomy" id="13658"/>
    <lineage>
        <taxon>Eukaryota</taxon>
        <taxon>Metazoa</taxon>
        <taxon>Ecdysozoa</taxon>
        <taxon>Nematoda</taxon>
        <taxon>Enoplea</taxon>
        <taxon>Dorylaimia</taxon>
        <taxon>Mermithida</taxon>
        <taxon>Mermithoidea</taxon>
        <taxon>Mermithidae</taxon>
        <taxon>Romanomermis</taxon>
    </lineage>
</organism>
<feature type="region of interest" description="Disordered" evidence="1">
    <location>
        <begin position="74"/>
        <end position="103"/>
    </location>
</feature>
<keyword evidence="2" id="KW-1185">Reference proteome</keyword>